<dbReference type="InterPro" id="IPR003462">
    <property type="entry name" value="ODC_Mu_crystall"/>
</dbReference>
<dbReference type="SUPFAM" id="SSF51735">
    <property type="entry name" value="NAD(P)-binding Rossmann-fold domains"/>
    <property type="match status" value="1"/>
</dbReference>
<gene>
    <name evidence="1" type="ORF">FCI23_30595</name>
</gene>
<evidence type="ECO:0000313" key="1">
    <source>
        <dbReference type="EMBL" id="TKA06586.1"/>
    </source>
</evidence>
<evidence type="ECO:0000313" key="2">
    <source>
        <dbReference type="Proteomes" id="UP000305778"/>
    </source>
</evidence>
<name>A0A4U0SBA2_9ACTN</name>
<dbReference type="OrthoDB" id="4311033at2"/>
<dbReference type="PANTHER" id="PTHR13812">
    <property type="entry name" value="KETIMINE REDUCTASE MU-CRYSTALLIN"/>
    <property type="match status" value="1"/>
</dbReference>
<dbReference type="InterPro" id="IPR023401">
    <property type="entry name" value="ODC_N"/>
</dbReference>
<dbReference type="Gene3D" id="3.40.50.720">
    <property type="entry name" value="NAD(P)-binding Rossmann-like Domain"/>
    <property type="match status" value="1"/>
</dbReference>
<reference evidence="1 2" key="1">
    <citation type="submission" date="2019-04" db="EMBL/GenBank/DDBJ databases">
        <title>Streptomyces oryziradicis sp. nov., a novel actinomycete isolated from rhizosphere soil of rice (Oryza sativa L.).</title>
        <authorList>
            <person name="Li C."/>
        </authorList>
    </citation>
    <scope>NUCLEOTIDE SEQUENCE [LARGE SCALE GENOMIC DNA]</scope>
    <source>
        <strain evidence="1 2">NEAU-C40</strain>
    </source>
</reference>
<accession>A0A4U0SBA2</accession>
<comment type="caution">
    <text evidence="1">The sequence shown here is derived from an EMBL/GenBank/DDBJ whole genome shotgun (WGS) entry which is preliminary data.</text>
</comment>
<dbReference type="InterPro" id="IPR036291">
    <property type="entry name" value="NAD(P)-bd_dom_sf"/>
</dbReference>
<dbReference type="RefSeq" id="WP_136727195.1">
    <property type="nucleotide sequence ID" value="NZ_SUMC01000036.1"/>
</dbReference>
<sequence length="298" mass="31074">MPPLLLGDDDVRARLDAPTAVTAVRQALLAHHAGTLTAPPRVRTGLGDGDLVFTAGQLREQGLHGFRVYDDWDRNSDQLVAVWDTGTGRLRGLVHGGELGPRRTGAIGALAVNALARPEASRLGLVGAGVQAWTQLWALAAVRHIDEVVVSASRPARAAAFAERAWRELDLKVRAVDSAERAVRGQDIVIVATNSPTPVLNEEWVSPGTHLTTLGPKTVSQHEIPAALAERADVVVTDSRAQVAGYAESHIFGLSTMTELGAVLAGAAPGRTSAGQITVFCSVGLAGTDVAVAAALLG</sequence>
<dbReference type="Pfam" id="PF02423">
    <property type="entry name" value="OCD_Mu_crystall"/>
    <property type="match status" value="1"/>
</dbReference>
<dbReference type="Proteomes" id="UP000305778">
    <property type="component" value="Unassembled WGS sequence"/>
</dbReference>
<dbReference type="GO" id="GO:0005737">
    <property type="term" value="C:cytoplasm"/>
    <property type="evidence" value="ECO:0007669"/>
    <property type="project" value="TreeGrafter"/>
</dbReference>
<proteinExistence type="predicted"/>
<dbReference type="PANTHER" id="PTHR13812:SF19">
    <property type="entry name" value="KETIMINE REDUCTASE MU-CRYSTALLIN"/>
    <property type="match status" value="1"/>
</dbReference>
<dbReference type="EMBL" id="SUMC01000036">
    <property type="protein sequence ID" value="TKA06586.1"/>
    <property type="molecule type" value="Genomic_DNA"/>
</dbReference>
<dbReference type="Gene3D" id="3.30.1780.10">
    <property type="entry name" value="ornithine cyclodeaminase, domain 1"/>
    <property type="match status" value="1"/>
</dbReference>
<organism evidence="1 2">
    <name type="scientific">Actinacidiphila oryziradicis</name>
    <dbReference type="NCBI Taxonomy" id="2571141"/>
    <lineage>
        <taxon>Bacteria</taxon>
        <taxon>Bacillati</taxon>
        <taxon>Actinomycetota</taxon>
        <taxon>Actinomycetes</taxon>
        <taxon>Kitasatosporales</taxon>
        <taxon>Streptomycetaceae</taxon>
        <taxon>Actinacidiphila</taxon>
    </lineage>
</organism>
<protein>
    <submittedName>
        <fullName evidence="1">Ornithine cyclodeaminase family protein</fullName>
    </submittedName>
</protein>
<dbReference type="AlphaFoldDB" id="A0A4U0SBA2"/>
<dbReference type="PIRSF" id="PIRSF001439">
    <property type="entry name" value="CryM"/>
    <property type="match status" value="1"/>
</dbReference>
<keyword evidence="2" id="KW-1185">Reference proteome</keyword>